<keyword evidence="1" id="KW-0540">Nuclease</keyword>
<dbReference type="KEGG" id="mmet:MCMEM_0085"/>
<dbReference type="STRING" id="1434104.MCMEM_0085"/>
<dbReference type="CDD" id="cd06262">
    <property type="entry name" value="metallo-hydrolase-like_MBL-fold"/>
    <property type="match status" value="1"/>
</dbReference>
<keyword evidence="1" id="KW-0269">Exonuclease</keyword>
<protein>
    <submittedName>
        <fullName evidence="1">Putative exonuclease, DNA ligase-associated</fullName>
    </submittedName>
</protein>
<gene>
    <name evidence="1" type="ORF">MCMEM_0085</name>
</gene>
<dbReference type="SUPFAM" id="SSF56281">
    <property type="entry name" value="Metallo-hydrolase/oxidoreductase"/>
    <property type="match status" value="1"/>
</dbReference>
<dbReference type="Gene3D" id="3.60.15.10">
    <property type="entry name" value="Ribonuclease Z/Hydroxyacylglutathione hydrolase-like"/>
    <property type="match status" value="1"/>
</dbReference>
<reference evidence="1 2" key="1">
    <citation type="submission" date="2014-07" db="EMBL/GenBank/DDBJ databases">
        <title>Methanogenic archaea and the global carbon cycle.</title>
        <authorList>
            <person name="Henriksen J.R."/>
            <person name="Luke J."/>
            <person name="Reinhart S."/>
            <person name="Benedict M.N."/>
            <person name="Youngblut N.D."/>
            <person name="Metcalf M.E."/>
            <person name="Whitaker R.J."/>
            <person name="Metcalf W.W."/>
        </authorList>
    </citation>
    <scope>NUCLEOTIDE SEQUENCE [LARGE SCALE GENOMIC DNA]</scope>
    <source>
        <strain evidence="1 2">MM1</strain>
    </source>
</reference>
<dbReference type="GeneID" id="24892556"/>
<organism evidence="1 2">
    <name type="scientific">Methanococcoides methylutens MM1</name>
    <dbReference type="NCBI Taxonomy" id="1434104"/>
    <lineage>
        <taxon>Archaea</taxon>
        <taxon>Methanobacteriati</taxon>
        <taxon>Methanobacteriota</taxon>
        <taxon>Stenosarchaea group</taxon>
        <taxon>Methanomicrobia</taxon>
        <taxon>Methanosarcinales</taxon>
        <taxon>Methanosarcinaceae</taxon>
        <taxon>Methanococcoides</taxon>
    </lineage>
</organism>
<name>A0A0E3SQ62_METMT</name>
<dbReference type="GO" id="GO:0016874">
    <property type="term" value="F:ligase activity"/>
    <property type="evidence" value="ECO:0007669"/>
    <property type="project" value="UniProtKB-KW"/>
</dbReference>
<dbReference type="EMBL" id="CP009518">
    <property type="protein sequence ID" value="AKB84138.1"/>
    <property type="molecule type" value="Genomic_DNA"/>
</dbReference>
<dbReference type="Proteomes" id="UP000033048">
    <property type="component" value="Chromosome"/>
</dbReference>
<dbReference type="PATRIC" id="fig|1434104.5.peg.89"/>
<dbReference type="HOGENOM" id="CLU_078136_0_0_2"/>
<evidence type="ECO:0000313" key="2">
    <source>
        <dbReference type="Proteomes" id="UP000033048"/>
    </source>
</evidence>
<dbReference type="GO" id="GO:0004527">
    <property type="term" value="F:exonuclease activity"/>
    <property type="evidence" value="ECO:0007669"/>
    <property type="project" value="UniProtKB-KW"/>
</dbReference>
<keyword evidence="2" id="KW-1185">Reference proteome</keyword>
<dbReference type="AlphaFoldDB" id="A0A0E3SQ62"/>
<dbReference type="InterPro" id="IPR036866">
    <property type="entry name" value="RibonucZ/Hydroxyglut_hydro"/>
</dbReference>
<proteinExistence type="predicted"/>
<keyword evidence="1" id="KW-0378">Hydrolase</keyword>
<accession>A0A0E3SQ62</accession>
<keyword evidence="1" id="KW-0436">Ligase</keyword>
<dbReference type="RefSeq" id="WP_269429692.1">
    <property type="nucleotide sequence ID" value="NZ_CP009518.1"/>
</dbReference>
<evidence type="ECO:0000313" key="1">
    <source>
        <dbReference type="EMBL" id="AKB84138.1"/>
    </source>
</evidence>
<sequence>MNRLIDMGVLACRQKNSRGTFKPHLAVRFRSGEGKICTFSIDSTRVPKKQPQPDAYLVTHAHSDHNGKSAMLSDLSVCTDRTAVALEIRHDREFKGRTVDMCGSIDINGVTVRTYPTGHTAGAVAFYWENDVGTRIMVTGDVKDPSSLPKCDLLITEANYGDHGDPSCHFEDDIEGFRSALWSAPQVAFGAYAFGKAQRAVELLREIGHDGPIAMEEKSLILSNRLLDEPGELIGLGEFDEEAVCIVPPWDLGKLPHTMSKYVMTGRQDYRYPSLQISDHLDANGLVDMVEKVDPEMTLVYHPGGDRPGKFASYLNSIGRGAVCLDDVDNVLSNEFL</sequence>